<proteinExistence type="predicted"/>
<name>A0A7Y9ELX2_9ACTN</name>
<dbReference type="Proteomes" id="UP000529783">
    <property type="component" value="Unassembled WGS sequence"/>
</dbReference>
<keyword evidence="1" id="KW-1133">Transmembrane helix</keyword>
<comment type="caution">
    <text evidence="2">The sequence shown here is derived from an EMBL/GenBank/DDBJ whole genome shotgun (WGS) entry which is preliminary data.</text>
</comment>
<organism evidence="2 3">
    <name type="scientific">Actinomadura luteofluorescens</name>
    <dbReference type="NCBI Taxonomy" id="46163"/>
    <lineage>
        <taxon>Bacteria</taxon>
        <taxon>Bacillati</taxon>
        <taxon>Actinomycetota</taxon>
        <taxon>Actinomycetes</taxon>
        <taxon>Streptosporangiales</taxon>
        <taxon>Thermomonosporaceae</taxon>
        <taxon>Actinomadura</taxon>
    </lineage>
</organism>
<gene>
    <name evidence="2" type="ORF">BJY14_006082</name>
</gene>
<evidence type="ECO:0000256" key="1">
    <source>
        <dbReference type="SAM" id="Phobius"/>
    </source>
</evidence>
<dbReference type="RefSeq" id="WP_179846710.1">
    <property type="nucleotide sequence ID" value="NZ_JACCBA010000001.1"/>
</dbReference>
<evidence type="ECO:0000313" key="2">
    <source>
        <dbReference type="EMBL" id="NYD50099.1"/>
    </source>
</evidence>
<dbReference type="AlphaFoldDB" id="A0A7Y9ELX2"/>
<keyword evidence="3" id="KW-1185">Reference proteome</keyword>
<feature type="transmembrane region" description="Helical" evidence="1">
    <location>
        <begin position="56"/>
        <end position="74"/>
    </location>
</feature>
<sequence length="92" mass="9288">MAVTSALIGSSPGQTFAAKLRTASLRALRTLLQGLASAFPSAGAGTVVLSTGYWQTFGYACLAALITAVVSFLHNAASILPEDPTQTGSQSG</sequence>
<keyword evidence="1" id="KW-0472">Membrane</keyword>
<dbReference type="EMBL" id="JACCBA010000001">
    <property type="protein sequence ID" value="NYD50099.1"/>
    <property type="molecule type" value="Genomic_DNA"/>
</dbReference>
<evidence type="ECO:0000313" key="3">
    <source>
        <dbReference type="Proteomes" id="UP000529783"/>
    </source>
</evidence>
<keyword evidence="1" id="KW-0812">Transmembrane</keyword>
<protein>
    <submittedName>
        <fullName evidence="2">Uncharacterized protein</fullName>
    </submittedName>
</protein>
<reference evidence="2 3" key="1">
    <citation type="submission" date="2020-07" db="EMBL/GenBank/DDBJ databases">
        <title>Sequencing the genomes of 1000 actinobacteria strains.</title>
        <authorList>
            <person name="Klenk H.-P."/>
        </authorList>
    </citation>
    <scope>NUCLEOTIDE SEQUENCE [LARGE SCALE GENOMIC DNA]</scope>
    <source>
        <strain evidence="2 3">DSM 40398</strain>
    </source>
</reference>
<accession>A0A7Y9ELX2</accession>